<gene>
    <name evidence="1" type="ORF">DPEC_G00249670</name>
</gene>
<sequence length="191" mass="22042">MRKDHECYSESLTSGSCWLNISSEMTRTWIFCLFVCLDFARLSSAKRCVSLREFERRAARYIISAHSFQVSTHRSHLQQQWAKQSCARFIQHTESQASAHYNHRSLSPWGYRIDEREDRFPGRIMVAECLCKGCIVNGHEDLTYNSVPVRATFKVLRKTVCPGNPDQYQVTVDSVTIPVACTCVTPRQRVE</sequence>
<evidence type="ECO:0000313" key="1">
    <source>
        <dbReference type="EMBL" id="KAJ7994478.1"/>
    </source>
</evidence>
<proteinExistence type="predicted"/>
<dbReference type="EMBL" id="CM055749">
    <property type="protein sequence ID" value="KAJ7994478.1"/>
    <property type="molecule type" value="Genomic_DNA"/>
</dbReference>
<keyword evidence="2" id="KW-1185">Reference proteome</keyword>
<reference evidence="1" key="1">
    <citation type="submission" date="2021-05" db="EMBL/GenBank/DDBJ databases">
        <authorList>
            <person name="Pan Q."/>
            <person name="Jouanno E."/>
            <person name="Zahm M."/>
            <person name="Klopp C."/>
            <person name="Cabau C."/>
            <person name="Louis A."/>
            <person name="Berthelot C."/>
            <person name="Parey E."/>
            <person name="Roest Crollius H."/>
            <person name="Montfort J."/>
            <person name="Robinson-Rechavi M."/>
            <person name="Bouchez O."/>
            <person name="Lampietro C."/>
            <person name="Lopez Roques C."/>
            <person name="Donnadieu C."/>
            <person name="Postlethwait J."/>
            <person name="Bobe J."/>
            <person name="Dillon D."/>
            <person name="Chandos A."/>
            <person name="von Hippel F."/>
            <person name="Guiguen Y."/>
        </authorList>
    </citation>
    <scope>NUCLEOTIDE SEQUENCE</scope>
    <source>
        <strain evidence="1">YG-Jan2019</strain>
    </source>
</reference>
<organism evidence="1 2">
    <name type="scientific">Dallia pectoralis</name>
    <name type="common">Alaska blackfish</name>
    <dbReference type="NCBI Taxonomy" id="75939"/>
    <lineage>
        <taxon>Eukaryota</taxon>
        <taxon>Metazoa</taxon>
        <taxon>Chordata</taxon>
        <taxon>Craniata</taxon>
        <taxon>Vertebrata</taxon>
        <taxon>Euteleostomi</taxon>
        <taxon>Actinopterygii</taxon>
        <taxon>Neopterygii</taxon>
        <taxon>Teleostei</taxon>
        <taxon>Protacanthopterygii</taxon>
        <taxon>Esociformes</taxon>
        <taxon>Umbridae</taxon>
        <taxon>Dallia</taxon>
    </lineage>
</organism>
<accession>A0ACC2FSP6</accession>
<evidence type="ECO:0000313" key="2">
    <source>
        <dbReference type="Proteomes" id="UP001157502"/>
    </source>
</evidence>
<name>A0ACC2FSP6_DALPE</name>
<dbReference type="Proteomes" id="UP001157502">
    <property type="component" value="Chromosome 22"/>
</dbReference>
<protein>
    <submittedName>
        <fullName evidence="1">Uncharacterized protein</fullName>
    </submittedName>
</protein>
<comment type="caution">
    <text evidence="1">The sequence shown here is derived from an EMBL/GenBank/DDBJ whole genome shotgun (WGS) entry which is preliminary data.</text>
</comment>